<keyword evidence="3 7" id="KW-0479">Metal-binding</keyword>
<evidence type="ECO:0000256" key="7">
    <source>
        <dbReference type="RuleBase" id="RU364112"/>
    </source>
</evidence>
<dbReference type="InterPro" id="IPR051263">
    <property type="entry name" value="C-type_cytochrome_biogenesis"/>
</dbReference>
<dbReference type="PANTHER" id="PTHR47870">
    <property type="entry name" value="CYTOCHROME C-TYPE BIOGENESIS PROTEIN CCMH"/>
    <property type="match status" value="1"/>
</dbReference>
<gene>
    <name evidence="9" type="ORF">E5988_05615</name>
</gene>
<evidence type="ECO:0000256" key="1">
    <source>
        <dbReference type="ARBA" id="ARBA00010342"/>
    </source>
</evidence>
<dbReference type="Pfam" id="PF03918">
    <property type="entry name" value="CcmH"/>
    <property type="match status" value="1"/>
</dbReference>
<keyword evidence="7" id="KW-1133">Transmembrane helix</keyword>
<evidence type="ECO:0000256" key="5">
    <source>
        <dbReference type="ARBA" id="ARBA00022748"/>
    </source>
</evidence>
<evidence type="ECO:0000256" key="3">
    <source>
        <dbReference type="ARBA" id="ARBA00022723"/>
    </source>
</evidence>
<comment type="caution">
    <text evidence="9">The sequence shown here is derived from an EMBL/GenBank/DDBJ whole genome shotgun (WGS) entry which is preliminary data.</text>
</comment>
<keyword evidence="2 7" id="KW-0349">Heme</keyword>
<evidence type="ECO:0000256" key="4">
    <source>
        <dbReference type="ARBA" id="ARBA00022729"/>
    </source>
</evidence>
<name>A0ABY2QKG9_9SPHN</name>
<keyword evidence="6 7" id="KW-0408">Iron</keyword>
<dbReference type="Proteomes" id="UP000308038">
    <property type="component" value="Unassembled WGS sequence"/>
</dbReference>
<reference evidence="9 10" key="1">
    <citation type="submission" date="2019-04" db="EMBL/GenBank/DDBJ databases">
        <title>Microbes associate with the intestines of laboratory mice.</title>
        <authorList>
            <person name="Navarre W."/>
            <person name="Wong E."/>
            <person name="Huang K.C."/>
            <person name="Tropini C."/>
            <person name="Ng K."/>
            <person name="Yu B."/>
        </authorList>
    </citation>
    <scope>NUCLEOTIDE SEQUENCE [LARGE SCALE GENOMIC DNA]</scope>
    <source>
        <strain evidence="9 10">NM83_B4-11</strain>
    </source>
</reference>
<evidence type="ECO:0000313" key="9">
    <source>
        <dbReference type="EMBL" id="THG41051.1"/>
    </source>
</evidence>
<feature type="signal peptide" evidence="7">
    <location>
        <begin position="1"/>
        <end position="30"/>
    </location>
</feature>
<accession>A0ABY2QKG9</accession>
<dbReference type="InterPro" id="IPR005616">
    <property type="entry name" value="CcmH/CycL/Ccl2/NrfF_N"/>
</dbReference>
<comment type="similarity">
    <text evidence="1 7">Belongs to the CcmH/CycL/Ccl2/NrfF family.</text>
</comment>
<keyword evidence="7" id="KW-0472">Membrane</keyword>
<sequence>MAQRPVSALLPRMLAALAASLLALAGPAAAQTRPPADYANVQLRDPAKEAEAKALMETLRCLVCQGQSIADSDADMAGDMRSLVRQRIAAGDNATQVRDWLVARYGDYVTYDPPISAVTLPLWLTPIALLAIGIWIARSSFRKRRRRHK</sequence>
<feature type="transmembrane region" description="Helical" evidence="7">
    <location>
        <begin position="115"/>
        <end position="137"/>
    </location>
</feature>
<dbReference type="CDD" id="cd16378">
    <property type="entry name" value="CcmH_N"/>
    <property type="match status" value="1"/>
</dbReference>
<keyword evidence="10" id="KW-1185">Reference proteome</keyword>
<organism evidence="9 10">
    <name type="scientific">Sphingomonas olei</name>
    <dbReference type="NCBI Taxonomy" id="1886787"/>
    <lineage>
        <taxon>Bacteria</taxon>
        <taxon>Pseudomonadati</taxon>
        <taxon>Pseudomonadota</taxon>
        <taxon>Alphaproteobacteria</taxon>
        <taxon>Sphingomonadales</taxon>
        <taxon>Sphingomonadaceae</taxon>
        <taxon>Sphingomonas</taxon>
    </lineage>
</organism>
<dbReference type="EMBL" id="SSTI01000003">
    <property type="protein sequence ID" value="THG41051.1"/>
    <property type="molecule type" value="Genomic_DNA"/>
</dbReference>
<proteinExistence type="inferred from homology"/>
<feature type="domain" description="CcmH/CycL/Ccl2/NrfF N-terminal" evidence="8">
    <location>
        <begin position="36"/>
        <end position="147"/>
    </location>
</feature>
<keyword evidence="5" id="KW-0201">Cytochrome c-type biogenesis</keyword>
<keyword evidence="7" id="KW-0812">Transmembrane</keyword>
<evidence type="ECO:0000313" key="10">
    <source>
        <dbReference type="Proteomes" id="UP000308038"/>
    </source>
</evidence>
<evidence type="ECO:0000259" key="8">
    <source>
        <dbReference type="Pfam" id="PF03918"/>
    </source>
</evidence>
<protein>
    <recommendedName>
        <fullName evidence="7">Cytochrome c-type biogenesis protein</fullName>
    </recommendedName>
</protein>
<feature type="chain" id="PRO_5044975728" description="Cytochrome c-type biogenesis protein" evidence="7">
    <location>
        <begin position="31"/>
        <end position="149"/>
    </location>
</feature>
<evidence type="ECO:0000256" key="6">
    <source>
        <dbReference type="ARBA" id="ARBA00023004"/>
    </source>
</evidence>
<keyword evidence="4 7" id="KW-0732">Signal</keyword>
<comment type="function">
    <text evidence="7">Possible subunit of a heme lyase.</text>
</comment>
<evidence type="ECO:0000256" key="2">
    <source>
        <dbReference type="ARBA" id="ARBA00022617"/>
    </source>
</evidence>
<dbReference type="PANTHER" id="PTHR47870:SF1">
    <property type="entry name" value="CYTOCHROME C-TYPE BIOGENESIS PROTEIN CCMH"/>
    <property type="match status" value="1"/>
</dbReference>
<dbReference type="Gene3D" id="1.10.8.640">
    <property type="entry name" value="Cytochrome C biogenesis protein"/>
    <property type="match status" value="1"/>
</dbReference>
<dbReference type="InterPro" id="IPR038297">
    <property type="entry name" value="CcmH/CycL/NrfF/Ccl2_sf"/>
</dbReference>